<dbReference type="EMBL" id="FMJD01000008">
    <property type="protein sequence ID" value="SCM77538.1"/>
    <property type="molecule type" value="Genomic_DNA"/>
</dbReference>
<sequence length="262" mass="28207">MTPDIVPLGASDDPDAADARMSLELWRADAPSPRLALTAHGRNGAARAPHMQKMIDAYRARGYIVVSPDCCASAWNGSAGGEADFLLENHVRDVRRTIDWALANAATLGWSGAHLALCGHSMGAYAVARLAAGEYAGRVAHLLLVSPFTSGVRQIEARAKYHPDGIANLRREVPRALDEWPRHDIFTVIDRLTLPVAVFAGARDIVAPPENVREFVGRLPSPPLYRLLPEASHCLEGGDYRTELVDAIDRLDAAAGNPAPSV</sequence>
<dbReference type="SUPFAM" id="SSF53474">
    <property type="entry name" value="alpha/beta-Hydrolases"/>
    <property type="match status" value="1"/>
</dbReference>
<proteinExistence type="predicted"/>
<reference evidence="1" key="1">
    <citation type="submission" date="2016-08" db="EMBL/GenBank/DDBJ databases">
        <authorList>
            <person name="Seilhamer J.J."/>
        </authorList>
    </citation>
    <scope>NUCLEOTIDE SEQUENCE</scope>
    <source>
        <strain evidence="1">86</strain>
    </source>
</reference>
<evidence type="ECO:0000313" key="1">
    <source>
        <dbReference type="EMBL" id="SCM77538.1"/>
    </source>
</evidence>
<gene>
    <name evidence="1" type="ORF">KL86PLE_41343</name>
</gene>
<dbReference type="PANTHER" id="PTHR33428:SF14">
    <property type="entry name" value="CARBOXYLESTERASE TYPE B DOMAIN-CONTAINING PROTEIN"/>
    <property type="match status" value="1"/>
</dbReference>
<name>A0A212LJ19_9HYPH</name>
<accession>A0A212LJ19</accession>
<organism evidence="1">
    <name type="scientific">uncultured Pleomorphomonas sp</name>
    <dbReference type="NCBI Taxonomy" id="442121"/>
    <lineage>
        <taxon>Bacteria</taxon>
        <taxon>Pseudomonadati</taxon>
        <taxon>Pseudomonadota</taxon>
        <taxon>Alphaproteobacteria</taxon>
        <taxon>Hyphomicrobiales</taxon>
        <taxon>Pleomorphomonadaceae</taxon>
        <taxon>Pleomorphomonas</taxon>
        <taxon>environmental samples</taxon>
    </lineage>
</organism>
<dbReference type="Gene3D" id="3.40.50.1820">
    <property type="entry name" value="alpha/beta hydrolase"/>
    <property type="match status" value="1"/>
</dbReference>
<dbReference type="InterPro" id="IPR029058">
    <property type="entry name" value="AB_hydrolase_fold"/>
</dbReference>
<dbReference type="RefSeq" id="WP_288197430.1">
    <property type="nucleotide sequence ID" value="NZ_LT608334.1"/>
</dbReference>
<protein>
    <submittedName>
        <fullName evidence="1">Uncharacterized protein</fullName>
    </submittedName>
</protein>
<dbReference type="AlphaFoldDB" id="A0A212LJ19"/>
<dbReference type="PANTHER" id="PTHR33428">
    <property type="entry name" value="CHLOROPHYLLASE-2, CHLOROPLASTIC"/>
    <property type="match status" value="1"/>
</dbReference>